<comment type="caution">
    <text evidence="2">The sequence shown here is derived from an EMBL/GenBank/DDBJ whole genome shotgun (WGS) entry which is preliminary data.</text>
</comment>
<organism evidence="2 3">
    <name type="scientific">Novipirellula herctigrandis</name>
    <dbReference type="NCBI Taxonomy" id="2527986"/>
    <lineage>
        <taxon>Bacteria</taxon>
        <taxon>Pseudomonadati</taxon>
        <taxon>Planctomycetota</taxon>
        <taxon>Planctomycetia</taxon>
        <taxon>Pirellulales</taxon>
        <taxon>Pirellulaceae</taxon>
        <taxon>Novipirellula</taxon>
    </lineage>
</organism>
<dbReference type="EMBL" id="SJPJ01000001">
    <property type="protein sequence ID" value="TWT79904.1"/>
    <property type="molecule type" value="Genomic_DNA"/>
</dbReference>
<dbReference type="Gene3D" id="3.40.50.300">
    <property type="entry name" value="P-loop containing nucleotide triphosphate hydrolases"/>
    <property type="match status" value="1"/>
</dbReference>
<dbReference type="PANTHER" id="PTHR24220">
    <property type="entry name" value="IMPORT ATP-BINDING PROTEIN"/>
    <property type="match status" value="1"/>
</dbReference>
<dbReference type="Proteomes" id="UP000315010">
    <property type="component" value="Unassembled WGS sequence"/>
</dbReference>
<protein>
    <submittedName>
        <fullName evidence="2">Putative ABC transporter ATP-binding protein</fullName>
    </submittedName>
</protein>
<keyword evidence="2" id="KW-0067">ATP-binding</keyword>
<dbReference type="InterPro" id="IPR015854">
    <property type="entry name" value="ABC_transpr_LolD-like"/>
</dbReference>
<name>A0A5C5YXZ7_9BACT</name>
<dbReference type="OrthoDB" id="7277945at2"/>
<dbReference type="SUPFAM" id="SSF52540">
    <property type="entry name" value="P-loop containing nucleoside triphosphate hydrolases"/>
    <property type="match status" value="1"/>
</dbReference>
<evidence type="ECO:0000313" key="3">
    <source>
        <dbReference type="Proteomes" id="UP000315010"/>
    </source>
</evidence>
<dbReference type="InterPro" id="IPR027417">
    <property type="entry name" value="P-loop_NTPase"/>
</dbReference>
<accession>A0A5C5YXZ7</accession>
<dbReference type="GO" id="GO:0005524">
    <property type="term" value="F:ATP binding"/>
    <property type="evidence" value="ECO:0007669"/>
    <property type="project" value="UniProtKB-KW"/>
</dbReference>
<feature type="domain" description="ABC transporter" evidence="1">
    <location>
        <begin position="16"/>
        <end position="245"/>
    </location>
</feature>
<keyword evidence="3" id="KW-1185">Reference proteome</keyword>
<evidence type="ECO:0000313" key="2">
    <source>
        <dbReference type="EMBL" id="TWT79904.1"/>
    </source>
</evidence>
<dbReference type="PROSITE" id="PS50893">
    <property type="entry name" value="ABC_TRANSPORTER_2"/>
    <property type="match status" value="1"/>
</dbReference>
<keyword evidence="2" id="KW-0547">Nucleotide-binding</keyword>
<reference evidence="2 3" key="1">
    <citation type="submission" date="2019-02" db="EMBL/GenBank/DDBJ databases">
        <title>Deep-cultivation of Planctomycetes and their phenomic and genomic characterization uncovers novel biology.</title>
        <authorList>
            <person name="Wiegand S."/>
            <person name="Jogler M."/>
            <person name="Boedeker C."/>
            <person name="Pinto D."/>
            <person name="Vollmers J."/>
            <person name="Rivas-Marin E."/>
            <person name="Kohn T."/>
            <person name="Peeters S.H."/>
            <person name="Heuer A."/>
            <person name="Rast P."/>
            <person name="Oberbeckmann S."/>
            <person name="Bunk B."/>
            <person name="Jeske O."/>
            <person name="Meyerdierks A."/>
            <person name="Storesund J.E."/>
            <person name="Kallscheuer N."/>
            <person name="Luecker S."/>
            <person name="Lage O.M."/>
            <person name="Pohl T."/>
            <person name="Merkel B.J."/>
            <person name="Hornburger P."/>
            <person name="Mueller R.-W."/>
            <person name="Bruemmer F."/>
            <person name="Labrenz M."/>
            <person name="Spormann A.M."/>
            <person name="Op Den Camp H."/>
            <person name="Overmann J."/>
            <person name="Amann R."/>
            <person name="Jetten M.S.M."/>
            <person name="Mascher T."/>
            <person name="Medema M.H."/>
            <person name="Devos D.P."/>
            <person name="Kaster A.-K."/>
            <person name="Ovreas L."/>
            <person name="Rohde M."/>
            <person name="Galperin M.Y."/>
            <person name="Jogler C."/>
        </authorList>
    </citation>
    <scope>NUCLEOTIDE SEQUENCE [LARGE SCALE GENOMIC DNA]</scope>
    <source>
        <strain evidence="2 3">CA13</strain>
    </source>
</reference>
<dbReference type="RefSeq" id="WP_146395024.1">
    <property type="nucleotide sequence ID" value="NZ_SJPJ01000001.1"/>
</dbReference>
<evidence type="ECO:0000259" key="1">
    <source>
        <dbReference type="PROSITE" id="PS50893"/>
    </source>
</evidence>
<gene>
    <name evidence="2" type="ORF">CA13_13120</name>
</gene>
<proteinExistence type="predicted"/>
<dbReference type="AlphaFoldDB" id="A0A5C5YXZ7"/>
<dbReference type="GO" id="GO:0005886">
    <property type="term" value="C:plasma membrane"/>
    <property type="evidence" value="ECO:0007669"/>
    <property type="project" value="TreeGrafter"/>
</dbReference>
<sequence length="246" mass="27968">MTRQPDLPPSEKPIVLKLTNVTFGSGRESGVNLQRVNMTLREGDFAMIHLDRSQHPRQLASMLQGLKQPAEGDVQFFFDSQGGDWGGDDFDRHFKMRSRIGRVFESDAWIQNLNVAENVTLARRHHQIDSASIEQDLAKWRKRFDVKNVGRERPAFVEPSVLQIYQWIRAFLSKPKLLLLERPMQSVSNRLRPKLVEAINEARSEGAAVLWLTSNSADESEQITAPRMIYSLQQGKLTPSTRGSAS</sequence>
<dbReference type="GO" id="GO:0016887">
    <property type="term" value="F:ATP hydrolysis activity"/>
    <property type="evidence" value="ECO:0007669"/>
    <property type="project" value="InterPro"/>
</dbReference>
<dbReference type="GO" id="GO:0022857">
    <property type="term" value="F:transmembrane transporter activity"/>
    <property type="evidence" value="ECO:0007669"/>
    <property type="project" value="TreeGrafter"/>
</dbReference>
<dbReference type="PANTHER" id="PTHR24220:SF684">
    <property type="entry name" value="FE(3+) IONS IMPORT ATP-BINDING PROTEIN FBPC"/>
    <property type="match status" value="1"/>
</dbReference>
<dbReference type="InterPro" id="IPR003439">
    <property type="entry name" value="ABC_transporter-like_ATP-bd"/>
</dbReference>